<accession>A0A0A9E4B7</accession>
<name>A0A0A9E4B7_ARUDO</name>
<proteinExistence type="predicted"/>
<dbReference type="AlphaFoldDB" id="A0A0A9E4B7"/>
<evidence type="ECO:0000313" key="1">
    <source>
        <dbReference type="EMBL" id="JAD93878.1"/>
    </source>
</evidence>
<dbReference type="EMBL" id="GBRH01204017">
    <property type="protein sequence ID" value="JAD93878.1"/>
    <property type="molecule type" value="Transcribed_RNA"/>
</dbReference>
<reference evidence="1" key="2">
    <citation type="journal article" date="2015" name="Data Brief">
        <title>Shoot transcriptome of the giant reed, Arundo donax.</title>
        <authorList>
            <person name="Barrero R.A."/>
            <person name="Guerrero F.D."/>
            <person name="Moolhuijzen P."/>
            <person name="Goolsby J.A."/>
            <person name="Tidwell J."/>
            <person name="Bellgard S.E."/>
            <person name="Bellgard M.I."/>
        </authorList>
    </citation>
    <scope>NUCLEOTIDE SEQUENCE</scope>
    <source>
        <tissue evidence="1">Shoot tissue taken approximately 20 cm above the soil surface</tissue>
    </source>
</reference>
<sequence length="58" mass="6473">MQSSTPFQNVGDNTISRTAAPVSVLDNLDLLQSSLVNRHFTTSLCLYILSKVRNDVEY</sequence>
<reference evidence="1" key="1">
    <citation type="submission" date="2014-09" db="EMBL/GenBank/DDBJ databases">
        <authorList>
            <person name="Magalhaes I.L.F."/>
            <person name="Oliveira U."/>
            <person name="Santos F.R."/>
            <person name="Vidigal T.H.D.A."/>
            <person name="Brescovit A.D."/>
            <person name="Santos A.J."/>
        </authorList>
    </citation>
    <scope>NUCLEOTIDE SEQUENCE</scope>
    <source>
        <tissue evidence="1">Shoot tissue taken approximately 20 cm above the soil surface</tissue>
    </source>
</reference>
<protein>
    <submittedName>
        <fullName evidence="1">Uncharacterized protein</fullName>
    </submittedName>
</protein>
<organism evidence="1">
    <name type="scientific">Arundo donax</name>
    <name type="common">Giant reed</name>
    <name type="synonym">Donax arundinaceus</name>
    <dbReference type="NCBI Taxonomy" id="35708"/>
    <lineage>
        <taxon>Eukaryota</taxon>
        <taxon>Viridiplantae</taxon>
        <taxon>Streptophyta</taxon>
        <taxon>Embryophyta</taxon>
        <taxon>Tracheophyta</taxon>
        <taxon>Spermatophyta</taxon>
        <taxon>Magnoliopsida</taxon>
        <taxon>Liliopsida</taxon>
        <taxon>Poales</taxon>
        <taxon>Poaceae</taxon>
        <taxon>PACMAD clade</taxon>
        <taxon>Arundinoideae</taxon>
        <taxon>Arundineae</taxon>
        <taxon>Arundo</taxon>
    </lineage>
</organism>